<dbReference type="EMBL" id="JBDIME010000002">
    <property type="protein sequence ID" value="MEN2788804.1"/>
    <property type="molecule type" value="Genomic_DNA"/>
</dbReference>
<accession>A0ABU9XZ32</accession>
<comment type="caution">
    <text evidence="2">The sequence shown here is derived from an EMBL/GenBank/DDBJ whole genome shotgun (WGS) entry which is preliminary data.</text>
</comment>
<name>A0ABU9XZ32_9SPHN</name>
<reference evidence="2 3" key="1">
    <citation type="submission" date="2024-05" db="EMBL/GenBank/DDBJ databases">
        <authorList>
            <person name="Liu Q."/>
            <person name="Xin Y.-H."/>
        </authorList>
    </citation>
    <scope>NUCLEOTIDE SEQUENCE [LARGE SCALE GENOMIC DNA]</scope>
    <source>
        <strain evidence="2 3">CGMCC 1.10181</strain>
    </source>
</reference>
<sequence>MLALPAVGCSAAVPLVTVDTLLAQCDAFKGKPVQLAGYLGECAGYECHLAVDKAHWAAFVSAFNSTHAHQSPAKQAEAWSRTTALWPIGVGGNQAFDRKAAPFQQSYVVITGTIAKDSCDGQGGTDRSYGINPTDIRAWQKSEGAPANSK</sequence>
<evidence type="ECO:0000313" key="3">
    <source>
        <dbReference type="Proteomes" id="UP001419910"/>
    </source>
</evidence>
<dbReference type="RefSeq" id="WP_343890814.1">
    <property type="nucleotide sequence ID" value="NZ_BAAAEH010000035.1"/>
</dbReference>
<protein>
    <recommendedName>
        <fullName evidence="4">Lipoprotein</fullName>
    </recommendedName>
</protein>
<evidence type="ECO:0000256" key="1">
    <source>
        <dbReference type="SAM" id="MobiDB-lite"/>
    </source>
</evidence>
<keyword evidence="3" id="KW-1185">Reference proteome</keyword>
<feature type="region of interest" description="Disordered" evidence="1">
    <location>
        <begin position="119"/>
        <end position="150"/>
    </location>
</feature>
<evidence type="ECO:0000313" key="2">
    <source>
        <dbReference type="EMBL" id="MEN2788804.1"/>
    </source>
</evidence>
<gene>
    <name evidence="2" type="ORF">ABC974_04130</name>
</gene>
<organism evidence="2 3">
    <name type="scientific">Sphingomonas oligophenolica</name>
    <dbReference type="NCBI Taxonomy" id="301154"/>
    <lineage>
        <taxon>Bacteria</taxon>
        <taxon>Pseudomonadati</taxon>
        <taxon>Pseudomonadota</taxon>
        <taxon>Alphaproteobacteria</taxon>
        <taxon>Sphingomonadales</taxon>
        <taxon>Sphingomonadaceae</taxon>
        <taxon>Sphingomonas</taxon>
    </lineage>
</organism>
<proteinExistence type="predicted"/>
<dbReference type="Proteomes" id="UP001419910">
    <property type="component" value="Unassembled WGS sequence"/>
</dbReference>
<evidence type="ECO:0008006" key="4">
    <source>
        <dbReference type="Google" id="ProtNLM"/>
    </source>
</evidence>